<feature type="transmembrane region" description="Helical" evidence="1">
    <location>
        <begin position="143"/>
        <end position="162"/>
    </location>
</feature>
<gene>
    <name evidence="2" type="ORF">FWK35_00000916</name>
</gene>
<evidence type="ECO:0000313" key="3">
    <source>
        <dbReference type="Proteomes" id="UP000478052"/>
    </source>
</evidence>
<keyword evidence="1" id="KW-1133">Transmembrane helix</keyword>
<keyword evidence="3" id="KW-1185">Reference proteome</keyword>
<dbReference type="EMBL" id="VUJU01000514">
    <property type="protein sequence ID" value="KAF0769899.1"/>
    <property type="molecule type" value="Genomic_DNA"/>
</dbReference>
<evidence type="ECO:0000256" key="1">
    <source>
        <dbReference type="SAM" id="Phobius"/>
    </source>
</evidence>
<feature type="transmembrane region" description="Helical" evidence="1">
    <location>
        <begin position="114"/>
        <end position="136"/>
    </location>
</feature>
<reference evidence="2 3" key="1">
    <citation type="submission" date="2019-08" db="EMBL/GenBank/DDBJ databases">
        <title>Whole genome of Aphis craccivora.</title>
        <authorList>
            <person name="Voronova N.V."/>
            <person name="Shulinski R.S."/>
            <person name="Bandarenka Y.V."/>
            <person name="Zhorov D.G."/>
            <person name="Warner D."/>
        </authorList>
    </citation>
    <scope>NUCLEOTIDE SEQUENCE [LARGE SCALE GENOMIC DNA]</scope>
    <source>
        <strain evidence="2">180601</strain>
        <tissue evidence="2">Whole Body</tissue>
    </source>
</reference>
<comment type="caution">
    <text evidence="2">The sequence shown here is derived from an EMBL/GenBank/DDBJ whole genome shotgun (WGS) entry which is preliminary data.</text>
</comment>
<dbReference type="Proteomes" id="UP000478052">
    <property type="component" value="Unassembled WGS sequence"/>
</dbReference>
<keyword evidence="1" id="KW-0812">Transmembrane</keyword>
<organism evidence="2 3">
    <name type="scientific">Aphis craccivora</name>
    <name type="common">Cowpea aphid</name>
    <dbReference type="NCBI Taxonomy" id="307492"/>
    <lineage>
        <taxon>Eukaryota</taxon>
        <taxon>Metazoa</taxon>
        <taxon>Ecdysozoa</taxon>
        <taxon>Arthropoda</taxon>
        <taxon>Hexapoda</taxon>
        <taxon>Insecta</taxon>
        <taxon>Pterygota</taxon>
        <taxon>Neoptera</taxon>
        <taxon>Paraneoptera</taxon>
        <taxon>Hemiptera</taxon>
        <taxon>Sternorrhyncha</taxon>
        <taxon>Aphidomorpha</taxon>
        <taxon>Aphidoidea</taxon>
        <taxon>Aphididae</taxon>
        <taxon>Aphidini</taxon>
        <taxon>Aphis</taxon>
        <taxon>Aphis</taxon>
    </lineage>
</organism>
<feature type="transmembrane region" description="Helical" evidence="1">
    <location>
        <begin position="55"/>
        <end position="75"/>
    </location>
</feature>
<dbReference type="OrthoDB" id="6601211at2759"/>
<feature type="transmembrane region" description="Helical" evidence="1">
    <location>
        <begin position="174"/>
        <end position="194"/>
    </location>
</feature>
<sequence length="214" mass="25196">MVTRSVFKKMVFEMTSYISNFNKLLVNYGENIFLQLKIYQIKRSITNSKSACPPISWYIIVFVVSSLMIKVVSGFEKWCLCNDHYSCPVVTDLIHVSNLENRFHEFLICHFKEYWGYAYTTTSTICDILVIIAALIRNCHQLVYPWLCIKAITLIAEILYVLKEYCMNDCKPTTLQLVVLGIFYIPNLYSTYYLRSSVKTTQLRRTFRNVWHIK</sequence>
<dbReference type="AlphaFoldDB" id="A0A6G0ZFX2"/>
<protein>
    <submittedName>
        <fullName evidence="2">Uncharacterized protein</fullName>
    </submittedName>
</protein>
<name>A0A6G0ZFX2_APHCR</name>
<proteinExistence type="predicted"/>
<accession>A0A6G0ZFX2</accession>
<evidence type="ECO:0000313" key="2">
    <source>
        <dbReference type="EMBL" id="KAF0769899.1"/>
    </source>
</evidence>
<keyword evidence="1" id="KW-0472">Membrane</keyword>